<dbReference type="Gene3D" id="2.120.10.80">
    <property type="entry name" value="Kelch-type beta propeller"/>
    <property type="match status" value="1"/>
</dbReference>
<feature type="coiled-coil region" evidence="1">
    <location>
        <begin position="719"/>
        <end position="746"/>
    </location>
</feature>
<name>A0A5M8NVC3_9BACT</name>
<dbReference type="GO" id="GO:0006355">
    <property type="term" value="P:regulation of DNA-templated transcription"/>
    <property type="evidence" value="ECO:0007669"/>
    <property type="project" value="TreeGrafter"/>
</dbReference>
<evidence type="ECO:0000256" key="1">
    <source>
        <dbReference type="SAM" id="Coils"/>
    </source>
</evidence>
<dbReference type="SUPFAM" id="SSF50965">
    <property type="entry name" value="Galactose oxidase, central domain"/>
    <property type="match status" value="1"/>
</dbReference>
<dbReference type="Proteomes" id="UP000324575">
    <property type="component" value="Unassembled WGS sequence"/>
</dbReference>
<feature type="transmembrane region" description="Helical" evidence="3">
    <location>
        <begin position="558"/>
        <end position="580"/>
    </location>
</feature>
<reference evidence="4 5" key="1">
    <citation type="submission" date="2019-03" db="EMBL/GenBank/DDBJ databases">
        <title>Single cell metagenomics reveals metabolic interactions within the superorganism composed of flagellate Streblomastix strix and complex community of Bacteroidetes bacteria on its surface.</title>
        <authorList>
            <person name="Treitli S.C."/>
            <person name="Kolisko M."/>
            <person name="Husnik F."/>
            <person name="Keeling P."/>
            <person name="Hampl V."/>
        </authorList>
    </citation>
    <scope>NUCLEOTIDE SEQUENCE [LARGE SCALE GENOMIC DNA]</scope>
    <source>
        <strain evidence="4">St1</strain>
    </source>
</reference>
<sequence length="853" mass="98134">MGKSVKHIILLSLFFFLFFGSSIAQEVKCGLGFNSFEVVQEKRTGLNLSPSEPFSFPEGFSMSFDVYFQYETRYRFGYVFRIIGQDEQHIDFVLSKDSLMVTYSMGKVITDCIFQEINQTYAVFLPFGIHFDMKNNQVDVRIGNKKYSTKVVATKNFKKVNIVFGKCDYPQLQVSDVPKMVIKNIAIKNNEGDTLHSWPLSKHTPFGVYDNLKKRFASAENAQWLLDNHALWKKQASFSTQTNPQICYDSDKNCVAISDCKHFYTYDTYSHSLKKDELTSGFPHSIYSNQMFYNPLNHAYYSYCFNIDTGEEVVTYDAETHSWNNDNLEEIRADHWHHNKFMSYNDSCLYLFGGYGHHKYKSEINKYNFRTQLWEKLHYKGDQIQPRYLSGLGVIDSNHVIIFGGYGSETGLQQLSPQNYYDLYMVDTKTLSAKKIWELYPPKNNFVTANSMIVDTLNKCFYALCFQQQLYNTSLFLCKFSLEKPEYEILTDSIPFAFQDTYSYADLFFNTETEELTAVTFSPVIADSTSIVSIYSLSYPPLSYKSLYQSTGDKTSKAWIVSVALVFVIILCFFAGPAFVRRQKKKNPTPNESAEETDVEMENDPKTVEPDIKQAILLFGGFQVKDKTGRDITGEFSPLLKQLFLIILLNTYKENAKGISSSKLKDTLWFDKSQESARNNRGVSLSRIRQIFEQVGFVNIESHNSYWTIEMGDDVYCDYREALLLMKQLKEKTNRTQKEIKKLVAIALTGEMLPNLQIEWVDQFKAEFANELIDILLDIAKQKTSAISQERIDLADAIFIHDSLNEDALKLKCSALVKMGKNGLAKAAYSSFIKEYSVLFGTKFKYSFGQIIS</sequence>
<dbReference type="InterPro" id="IPR015915">
    <property type="entry name" value="Kelch-typ_b-propeller"/>
</dbReference>
<dbReference type="GO" id="GO:0003677">
    <property type="term" value="F:DNA binding"/>
    <property type="evidence" value="ECO:0007669"/>
    <property type="project" value="TreeGrafter"/>
</dbReference>
<gene>
    <name evidence="4" type="ORF">EZS26_003236</name>
</gene>
<keyword evidence="1" id="KW-0175">Coiled coil</keyword>
<evidence type="ECO:0000313" key="5">
    <source>
        <dbReference type="Proteomes" id="UP000324575"/>
    </source>
</evidence>
<evidence type="ECO:0000256" key="2">
    <source>
        <dbReference type="SAM" id="MobiDB-lite"/>
    </source>
</evidence>
<evidence type="ECO:0000256" key="3">
    <source>
        <dbReference type="SAM" id="Phobius"/>
    </source>
</evidence>
<keyword evidence="3" id="KW-0472">Membrane</keyword>
<evidence type="ECO:0000313" key="4">
    <source>
        <dbReference type="EMBL" id="KAA6300613.1"/>
    </source>
</evidence>
<dbReference type="AlphaFoldDB" id="A0A5M8NVC3"/>
<proteinExistence type="predicted"/>
<protein>
    <submittedName>
        <fullName evidence="4">Uncharacterized protein</fullName>
    </submittedName>
</protein>
<feature type="region of interest" description="Disordered" evidence="2">
    <location>
        <begin position="584"/>
        <end position="605"/>
    </location>
</feature>
<dbReference type="EMBL" id="SNRX01000062">
    <property type="protein sequence ID" value="KAA6300613.1"/>
    <property type="molecule type" value="Genomic_DNA"/>
</dbReference>
<dbReference type="InterPro" id="IPR051677">
    <property type="entry name" value="AfsR-DnrI-RedD_regulator"/>
</dbReference>
<organism evidence="4 5">
    <name type="scientific">Candidatus Ordinivivax streblomastigis</name>
    <dbReference type="NCBI Taxonomy" id="2540710"/>
    <lineage>
        <taxon>Bacteria</taxon>
        <taxon>Pseudomonadati</taxon>
        <taxon>Bacteroidota</taxon>
        <taxon>Bacteroidia</taxon>
        <taxon>Bacteroidales</taxon>
        <taxon>Candidatus Ordinivivax</taxon>
    </lineage>
</organism>
<accession>A0A5M8NVC3</accession>
<dbReference type="InterPro" id="IPR011043">
    <property type="entry name" value="Gal_Oxase/kelch_b-propeller"/>
</dbReference>
<keyword evidence="3" id="KW-1133">Transmembrane helix</keyword>
<feature type="compositionally biased region" description="Acidic residues" evidence="2">
    <location>
        <begin position="593"/>
        <end position="602"/>
    </location>
</feature>
<dbReference type="Pfam" id="PF24681">
    <property type="entry name" value="Kelch_KLHDC2_KLHL20_DRC7"/>
    <property type="match status" value="1"/>
</dbReference>
<comment type="caution">
    <text evidence="4">The sequence shown here is derived from an EMBL/GenBank/DDBJ whole genome shotgun (WGS) entry which is preliminary data.</text>
</comment>
<dbReference type="PANTHER" id="PTHR35807:SF1">
    <property type="entry name" value="TRANSCRIPTIONAL REGULATOR REDD"/>
    <property type="match status" value="1"/>
</dbReference>
<keyword evidence="3" id="KW-0812">Transmembrane</keyword>
<dbReference type="PANTHER" id="PTHR35807">
    <property type="entry name" value="TRANSCRIPTIONAL REGULATOR REDD-RELATED"/>
    <property type="match status" value="1"/>
</dbReference>